<accession>A0AB33I9Q3</accession>
<dbReference type="RefSeq" id="WP_018308491.1">
    <property type="nucleotide sequence ID" value="NZ_AP023410.1"/>
</dbReference>
<proteinExistence type="predicted"/>
<dbReference type="AlphaFoldDB" id="A0AB33I9Q3"/>
<evidence type="ECO:0000313" key="3">
    <source>
        <dbReference type="Proteomes" id="UP000516424"/>
    </source>
</evidence>
<organism evidence="2 3">
    <name type="scientific">Acetobacter aceti NBRC 14818</name>
    <dbReference type="NCBI Taxonomy" id="887700"/>
    <lineage>
        <taxon>Bacteria</taxon>
        <taxon>Pseudomonadati</taxon>
        <taxon>Pseudomonadota</taxon>
        <taxon>Alphaproteobacteria</taxon>
        <taxon>Acetobacterales</taxon>
        <taxon>Acetobacteraceae</taxon>
        <taxon>Acetobacter</taxon>
        <taxon>Acetobacter subgen. Acetobacter</taxon>
    </lineage>
</organism>
<name>A0AB33I9Q3_ACEAC</name>
<keyword evidence="1" id="KW-1133">Transmembrane helix</keyword>
<sequence length="186" mass="20784">MRPLTKKEIVQGSLVWVFAGFLVYGYMTSGNPSKQEQPSGPPRTDLIDTAKFSGIPPRKLSIIKKSLSSFLDSCPNIAKYSQHGETLGVYYYPEGWEQTPAHVDVEINLTDESLQAMPQGLRDPQWGGHAEFGLSGGAEPGIIMETPIPEWLCDYPVDYVILSSQERHWDMVKVLMRIPSIQPNAF</sequence>
<dbReference type="Proteomes" id="UP000516424">
    <property type="component" value="Chromosome"/>
</dbReference>
<evidence type="ECO:0000313" key="2">
    <source>
        <dbReference type="EMBL" id="BCK74976.1"/>
    </source>
</evidence>
<keyword evidence="1" id="KW-0812">Transmembrane</keyword>
<evidence type="ECO:0000256" key="1">
    <source>
        <dbReference type="SAM" id="Phobius"/>
    </source>
</evidence>
<feature type="transmembrane region" description="Helical" evidence="1">
    <location>
        <begin position="9"/>
        <end position="27"/>
    </location>
</feature>
<keyword evidence="1" id="KW-0472">Membrane</keyword>
<gene>
    <name evidence="2" type="ORF">EMQ_0582</name>
</gene>
<reference evidence="2 3" key="1">
    <citation type="journal article" date="2011" name="Microbiology">
        <title>Transcriptome response to different carbon sources in Acetobacter aceti.</title>
        <authorList>
            <person name="Sakurai K."/>
            <person name="Arai H."/>
            <person name="Ishii M."/>
            <person name="Igarashi Y."/>
        </authorList>
    </citation>
    <scope>NUCLEOTIDE SEQUENCE [LARGE SCALE GENOMIC DNA]</scope>
    <source>
        <strain evidence="2 3">NBRC 14818</strain>
    </source>
</reference>
<dbReference type="EMBL" id="AP023410">
    <property type="protein sequence ID" value="BCK74976.1"/>
    <property type="molecule type" value="Genomic_DNA"/>
</dbReference>
<keyword evidence="3" id="KW-1185">Reference proteome</keyword>
<protein>
    <submittedName>
        <fullName evidence="2">Uncharacterized protein</fullName>
    </submittedName>
</protein>